<evidence type="ECO:0000256" key="1">
    <source>
        <dbReference type="ARBA" id="ARBA00023115"/>
    </source>
</evidence>
<dbReference type="PANTHER" id="PTHR43317">
    <property type="entry name" value="THERMOSPERMINE SYNTHASE ACAULIS5"/>
    <property type="match status" value="1"/>
</dbReference>
<sequence length="517" mass="55945">MNPPPSSRYSFLWLYCTVFLTGAAVMVIELLGTRLIAPFYGASLYVWASLISVTMIALAIGYFAGGRWADRAKHTGLSLIIALAGLLTLLIPAMVGPVLLATDSLGLRLGTFISTLILFTPSLIMLGMVSPFAVKLATSSLAGVGASTGSIYAVSTLGSVIGTLFLGFYLFPLVGSREIFIGLGLILFLLALLVGVIERKRLQSAATALAPAVLLSFIGMGVLPKVSDASVAQHRQASLETRFAHESLYGWVRVVDNPAANMRLLTADASTIGAATLSHGQNLLTYQKIVELIPRLVPGMTRALLIGQGAGHMVASLKQFGIETDTIEIDPAIAQAAHEYFDFAPTGKTIIGDARYEIRQLQDRYDLIILDVFTGGTEPVHLLTQETLQQLRELLTDQGVLALNFVSFLEEGSNVALASVGKTLQQVFPHQLTFISEPGDDFNDFIFIASNHDLSIYGGTLSRSQQAWLETRSLDINLGQGIILTDNFNPLEQLQTRKAEFYRRLIVDAVGIDHFVR</sequence>
<feature type="transmembrane region" description="Helical" evidence="2">
    <location>
        <begin position="204"/>
        <end position="223"/>
    </location>
</feature>
<evidence type="ECO:0000313" key="4">
    <source>
        <dbReference type="Proteomes" id="UP000198640"/>
    </source>
</evidence>
<feature type="transmembrane region" description="Helical" evidence="2">
    <location>
        <begin position="77"/>
        <end position="100"/>
    </location>
</feature>
<dbReference type="CDD" id="cd02440">
    <property type="entry name" value="AdoMet_MTases"/>
    <property type="match status" value="1"/>
</dbReference>
<dbReference type="SUPFAM" id="SSF53335">
    <property type="entry name" value="S-adenosyl-L-methionine-dependent methyltransferases"/>
    <property type="match status" value="1"/>
</dbReference>
<dbReference type="InterPro" id="IPR029063">
    <property type="entry name" value="SAM-dependent_MTases_sf"/>
</dbReference>
<reference evidence="3 4" key="1">
    <citation type="submission" date="2016-10" db="EMBL/GenBank/DDBJ databases">
        <authorList>
            <person name="de Groot N.N."/>
        </authorList>
    </citation>
    <scope>NUCLEOTIDE SEQUENCE [LARGE SCALE GENOMIC DNA]</scope>
    <source>
        <strain evidence="3 4">Nm1</strain>
    </source>
</reference>
<proteinExistence type="predicted"/>
<protein>
    <recommendedName>
        <fullName evidence="5">Spermidine synthase</fullName>
    </recommendedName>
</protein>
<evidence type="ECO:0008006" key="5">
    <source>
        <dbReference type="Google" id="ProtNLM"/>
    </source>
</evidence>
<dbReference type="AlphaFoldDB" id="A0A1H3GHE2"/>
<accession>A0A1H3GHE2</accession>
<gene>
    <name evidence="3" type="ORF">SAMN05421881_101528</name>
</gene>
<keyword evidence="2" id="KW-0812">Transmembrane</keyword>
<dbReference type="NCBIfam" id="NF037959">
    <property type="entry name" value="MFS_SpdSyn"/>
    <property type="match status" value="1"/>
</dbReference>
<dbReference type="PANTHER" id="PTHR43317:SF1">
    <property type="entry name" value="THERMOSPERMINE SYNTHASE ACAULIS5"/>
    <property type="match status" value="1"/>
</dbReference>
<feature type="transmembrane region" description="Helical" evidence="2">
    <location>
        <begin position="44"/>
        <end position="65"/>
    </location>
</feature>
<feature type="transmembrane region" description="Helical" evidence="2">
    <location>
        <begin position="112"/>
        <end position="137"/>
    </location>
</feature>
<dbReference type="GO" id="GO:0006596">
    <property type="term" value="P:polyamine biosynthetic process"/>
    <property type="evidence" value="ECO:0007669"/>
    <property type="project" value="UniProtKB-KW"/>
</dbReference>
<dbReference type="OrthoDB" id="9761985at2"/>
<evidence type="ECO:0000256" key="2">
    <source>
        <dbReference type="SAM" id="Phobius"/>
    </source>
</evidence>
<keyword evidence="2" id="KW-1133">Transmembrane helix</keyword>
<evidence type="ECO:0000313" key="3">
    <source>
        <dbReference type="EMBL" id="SDY02470.1"/>
    </source>
</evidence>
<keyword evidence="2" id="KW-0472">Membrane</keyword>
<name>A0A1H3GHE2_9PROT</name>
<dbReference type="RefSeq" id="WP_090413048.1">
    <property type="nucleotide sequence ID" value="NZ_FNOY01000015.1"/>
</dbReference>
<feature type="transmembrane region" description="Helical" evidence="2">
    <location>
        <begin position="149"/>
        <end position="173"/>
    </location>
</feature>
<feature type="transmembrane region" description="Helical" evidence="2">
    <location>
        <begin position="179"/>
        <end position="197"/>
    </location>
</feature>
<dbReference type="Gene3D" id="3.40.50.150">
    <property type="entry name" value="Vaccinia Virus protein VP39"/>
    <property type="match status" value="1"/>
</dbReference>
<dbReference type="Proteomes" id="UP000198640">
    <property type="component" value="Unassembled WGS sequence"/>
</dbReference>
<feature type="transmembrane region" description="Helical" evidence="2">
    <location>
        <begin position="12"/>
        <end position="32"/>
    </location>
</feature>
<dbReference type="GO" id="GO:0010487">
    <property type="term" value="F:thermospermine synthase activity"/>
    <property type="evidence" value="ECO:0007669"/>
    <property type="project" value="TreeGrafter"/>
</dbReference>
<dbReference type="EMBL" id="FNOY01000015">
    <property type="protein sequence ID" value="SDY02470.1"/>
    <property type="molecule type" value="Genomic_DNA"/>
</dbReference>
<keyword evidence="1" id="KW-0620">Polyamine biosynthesis</keyword>
<organism evidence="3 4">
    <name type="scientific">Nitrosomonas halophila</name>
    <dbReference type="NCBI Taxonomy" id="44576"/>
    <lineage>
        <taxon>Bacteria</taxon>
        <taxon>Pseudomonadati</taxon>
        <taxon>Pseudomonadota</taxon>
        <taxon>Betaproteobacteria</taxon>
        <taxon>Nitrosomonadales</taxon>
        <taxon>Nitrosomonadaceae</taxon>
        <taxon>Nitrosomonas</taxon>
    </lineage>
</organism>
<dbReference type="STRING" id="44576.SAMN05421881_101528"/>
<keyword evidence="4" id="KW-1185">Reference proteome</keyword>